<evidence type="ECO:0000313" key="3">
    <source>
        <dbReference type="Proteomes" id="UP000214689"/>
    </source>
</evidence>
<keyword evidence="1" id="KW-1133">Transmembrane helix</keyword>
<keyword evidence="3" id="KW-1185">Reference proteome</keyword>
<feature type="transmembrane region" description="Helical" evidence="1">
    <location>
        <begin position="117"/>
        <end position="143"/>
    </location>
</feature>
<accession>A0A223AQF2</accession>
<dbReference type="InterPro" id="IPR014535">
    <property type="entry name" value="Hpre_diP_synt_I"/>
</dbReference>
<organism evidence="2 3">
    <name type="scientific">Mogibacterium pumilum</name>
    <dbReference type="NCBI Taxonomy" id="86332"/>
    <lineage>
        <taxon>Bacteria</taxon>
        <taxon>Bacillati</taxon>
        <taxon>Bacillota</taxon>
        <taxon>Clostridia</taxon>
        <taxon>Peptostreptococcales</taxon>
        <taxon>Anaerovoracaceae</taxon>
        <taxon>Mogibacterium</taxon>
    </lineage>
</organism>
<keyword evidence="1" id="KW-0472">Membrane</keyword>
<dbReference type="Gene3D" id="1.10.1760.20">
    <property type="match status" value="1"/>
</dbReference>
<feature type="transmembrane region" description="Helical" evidence="1">
    <location>
        <begin position="21"/>
        <end position="40"/>
    </location>
</feature>
<feature type="transmembrane region" description="Helical" evidence="1">
    <location>
        <begin position="150"/>
        <end position="174"/>
    </location>
</feature>
<dbReference type="AlphaFoldDB" id="A0A223AQF2"/>
<gene>
    <name evidence="2" type="ORF">AXF17_01035</name>
</gene>
<evidence type="ECO:0000256" key="1">
    <source>
        <dbReference type="SAM" id="Phobius"/>
    </source>
</evidence>
<dbReference type="InterPro" id="IPR010898">
    <property type="entry name" value="Hpre_diP_synth_I"/>
</dbReference>
<keyword evidence="1" id="KW-0812">Transmembrane</keyword>
<name>A0A223AQF2_9FIRM</name>
<reference evidence="3" key="1">
    <citation type="submission" date="2016-05" db="EMBL/GenBank/DDBJ databases">
        <authorList>
            <person name="Holder M.E."/>
            <person name="Ajami N.J."/>
            <person name="Petrosino J.F."/>
        </authorList>
    </citation>
    <scope>NUCLEOTIDE SEQUENCE [LARGE SCALE GENOMIC DNA]</scope>
    <source>
        <strain evidence="3">ATCC 700696</strain>
    </source>
</reference>
<protein>
    <submittedName>
        <fullName evidence="2">Heptaprenyl diphosphate synthase</fullName>
    </submittedName>
</protein>
<dbReference type="OrthoDB" id="9799095at2"/>
<dbReference type="Pfam" id="PF07456">
    <property type="entry name" value="Hpre_diP_synt_I"/>
    <property type="match status" value="1"/>
</dbReference>
<sequence>MTQSRVNRSNESSSRTTRGRSNNVAVVALLASLALILSYIEAIIPYTPGIPGIKLGIANLVAVVALYKLSAKHAVMLNAIRIIVAGLLFTGVFGMLYSLAGATISLIGMILLKKTELFSITGVSMAGGFLHNMGQLAIAAILINDIRIFYYLPVLMISGTVAGVAIGIAADLVIRRAKFIRYVQ</sequence>
<evidence type="ECO:0000313" key="2">
    <source>
        <dbReference type="EMBL" id="ASS37194.1"/>
    </source>
</evidence>
<feature type="transmembrane region" description="Helical" evidence="1">
    <location>
        <begin position="52"/>
        <end position="70"/>
    </location>
</feature>
<dbReference type="RefSeq" id="WP_094233412.1">
    <property type="nucleotide sequence ID" value="NZ_CP016199.1"/>
</dbReference>
<dbReference type="Proteomes" id="UP000214689">
    <property type="component" value="Chromosome"/>
</dbReference>
<dbReference type="EMBL" id="CP016199">
    <property type="protein sequence ID" value="ASS37194.1"/>
    <property type="molecule type" value="Genomic_DNA"/>
</dbReference>
<dbReference type="PIRSF" id="PIRSF027391">
    <property type="entry name" value="Hpre_diP_synt_I"/>
    <property type="match status" value="1"/>
</dbReference>
<proteinExistence type="predicted"/>
<feature type="transmembrane region" description="Helical" evidence="1">
    <location>
        <begin position="82"/>
        <end position="111"/>
    </location>
</feature>